<dbReference type="PROSITE" id="PS50110">
    <property type="entry name" value="RESPONSE_REGULATORY"/>
    <property type="match status" value="1"/>
</dbReference>
<dbReference type="GO" id="GO:0000160">
    <property type="term" value="P:phosphorelay signal transduction system"/>
    <property type="evidence" value="ECO:0007669"/>
    <property type="project" value="InterPro"/>
</dbReference>
<dbReference type="InterPro" id="IPR000792">
    <property type="entry name" value="Tscrpt_reg_LuxR_C"/>
</dbReference>
<dbReference type="Gene3D" id="3.40.50.2300">
    <property type="match status" value="1"/>
</dbReference>
<accession>A0A917TRW1</accession>
<dbReference type="InterPro" id="IPR058245">
    <property type="entry name" value="NreC/VraR/RcsB-like_REC"/>
</dbReference>
<feature type="region of interest" description="Disordered" evidence="6">
    <location>
        <begin position="222"/>
        <end position="254"/>
    </location>
</feature>
<reference evidence="9" key="1">
    <citation type="journal article" date="2014" name="Int. J. Syst. Evol. Microbiol.">
        <title>Complete genome sequence of Corynebacterium casei LMG S-19264T (=DSM 44701T), isolated from a smear-ripened cheese.</title>
        <authorList>
            <consortium name="US DOE Joint Genome Institute (JGI-PGF)"/>
            <person name="Walter F."/>
            <person name="Albersmeier A."/>
            <person name="Kalinowski J."/>
            <person name="Ruckert C."/>
        </authorList>
    </citation>
    <scope>NUCLEOTIDE SEQUENCE</scope>
    <source>
        <strain evidence="9">CGMCC 4.7312</strain>
    </source>
</reference>
<evidence type="ECO:0000259" key="8">
    <source>
        <dbReference type="PROSITE" id="PS50110"/>
    </source>
</evidence>
<feature type="domain" description="Response regulatory" evidence="8">
    <location>
        <begin position="9"/>
        <end position="125"/>
    </location>
</feature>
<dbReference type="InterPro" id="IPR011006">
    <property type="entry name" value="CheY-like_superfamily"/>
</dbReference>
<feature type="modified residue" description="4-aspartylphosphate" evidence="5">
    <location>
        <position position="60"/>
    </location>
</feature>
<organism evidence="9 10">
    <name type="scientific">Micromonospora sonchi</name>
    <dbReference type="NCBI Taxonomy" id="1763543"/>
    <lineage>
        <taxon>Bacteria</taxon>
        <taxon>Bacillati</taxon>
        <taxon>Actinomycetota</taxon>
        <taxon>Actinomycetes</taxon>
        <taxon>Micromonosporales</taxon>
        <taxon>Micromonosporaceae</taxon>
        <taxon>Micromonospora</taxon>
    </lineage>
</organism>
<dbReference type="InterPro" id="IPR016032">
    <property type="entry name" value="Sig_transdc_resp-reg_C-effctor"/>
</dbReference>
<evidence type="ECO:0000256" key="6">
    <source>
        <dbReference type="SAM" id="MobiDB-lite"/>
    </source>
</evidence>
<keyword evidence="10" id="KW-1185">Reference proteome</keyword>
<dbReference type="PANTHER" id="PTHR43214:SF24">
    <property type="entry name" value="TRANSCRIPTIONAL REGULATORY PROTEIN NARL-RELATED"/>
    <property type="match status" value="1"/>
</dbReference>
<dbReference type="Pfam" id="PF00196">
    <property type="entry name" value="GerE"/>
    <property type="match status" value="1"/>
</dbReference>
<protein>
    <submittedName>
        <fullName evidence="9">DNA-binding response regulator</fullName>
    </submittedName>
</protein>
<evidence type="ECO:0000313" key="10">
    <source>
        <dbReference type="Proteomes" id="UP000608890"/>
    </source>
</evidence>
<proteinExistence type="predicted"/>
<dbReference type="SMART" id="SM00421">
    <property type="entry name" value="HTH_LUXR"/>
    <property type="match status" value="1"/>
</dbReference>
<evidence type="ECO:0000256" key="3">
    <source>
        <dbReference type="ARBA" id="ARBA00023125"/>
    </source>
</evidence>
<dbReference type="SUPFAM" id="SSF46894">
    <property type="entry name" value="C-terminal effector domain of the bipartite response regulators"/>
    <property type="match status" value="1"/>
</dbReference>
<dbReference type="PROSITE" id="PS50043">
    <property type="entry name" value="HTH_LUXR_2"/>
    <property type="match status" value="1"/>
</dbReference>
<evidence type="ECO:0000256" key="2">
    <source>
        <dbReference type="ARBA" id="ARBA00023015"/>
    </source>
</evidence>
<dbReference type="EMBL" id="BMNB01000007">
    <property type="protein sequence ID" value="GGM35302.1"/>
    <property type="molecule type" value="Genomic_DNA"/>
</dbReference>
<evidence type="ECO:0000256" key="4">
    <source>
        <dbReference type="ARBA" id="ARBA00023163"/>
    </source>
</evidence>
<dbReference type="PANTHER" id="PTHR43214">
    <property type="entry name" value="TWO-COMPONENT RESPONSE REGULATOR"/>
    <property type="match status" value="1"/>
</dbReference>
<gene>
    <name evidence="9" type="ORF">GCM10011608_19940</name>
</gene>
<dbReference type="CDD" id="cd06170">
    <property type="entry name" value="LuxR_C_like"/>
    <property type="match status" value="1"/>
</dbReference>
<feature type="domain" description="HTH luxR-type" evidence="7">
    <location>
        <begin position="153"/>
        <end position="218"/>
    </location>
</feature>
<keyword evidence="2" id="KW-0805">Transcription regulation</keyword>
<sequence>MSTPSEPVRVLLADDEAMIRAGVRAILATDPGIEVVAEAGDGRAAVELVRAHRPRLALLDIRMPRLDGLAAAAEIRRLVPQTATVMLTTFGEDDHVARALGHGASGFLLKSGDPRELIAGVHAVAGGGAYLSPAVARRVIELGGDRVARRPLARDRLAGLTNREQEVLALVGAGLSNAEIARRLCLVEGTVKTYLTSIFTRLEVRNRVQAAILAYEAGLVEPLEEDQPRPPSGVAPAQRRSTGQQRHGGPTGEQ</sequence>
<dbReference type="RefSeq" id="WP_308424561.1">
    <property type="nucleotide sequence ID" value="NZ_BMNB01000007.1"/>
</dbReference>
<evidence type="ECO:0000256" key="1">
    <source>
        <dbReference type="ARBA" id="ARBA00022553"/>
    </source>
</evidence>
<keyword evidence="3 9" id="KW-0238">DNA-binding</keyword>
<dbReference type="GO" id="GO:0006355">
    <property type="term" value="P:regulation of DNA-templated transcription"/>
    <property type="evidence" value="ECO:0007669"/>
    <property type="project" value="InterPro"/>
</dbReference>
<dbReference type="SUPFAM" id="SSF52172">
    <property type="entry name" value="CheY-like"/>
    <property type="match status" value="1"/>
</dbReference>
<reference evidence="9" key="2">
    <citation type="submission" date="2020-09" db="EMBL/GenBank/DDBJ databases">
        <authorList>
            <person name="Sun Q."/>
            <person name="Zhou Y."/>
        </authorList>
    </citation>
    <scope>NUCLEOTIDE SEQUENCE</scope>
    <source>
        <strain evidence="9">CGMCC 4.7312</strain>
    </source>
</reference>
<keyword evidence="4" id="KW-0804">Transcription</keyword>
<dbReference type="GO" id="GO:0003677">
    <property type="term" value="F:DNA binding"/>
    <property type="evidence" value="ECO:0007669"/>
    <property type="project" value="UniProtKB-KW"/>
</dbReference>
<evidence type="ECO:0000256" key="5">
    <source>
        <dbReference type="PROSITE-ProRule" id="PRU00169"/>
    </source>
</evidence>
<dbReference type="PRINTS" id="PR00038">
    <property type="entry name" value="HTHLUXR"/>
</dbReference>
<dbReference type="Pfam" id="PF00072">
    <property type="entry name" value="Response_reg"/>
    <property type="match status" value="1"/>
</dbReference>
<dbReference type="Proteomes" id="UP000608890">
    <property type="component" value="Unassembled WGS sequence"/>
</dbReference>
<dbReference type="AlphaFoldDB" id="A0A917TRW1"/>
<dbReference type="SMART" id="SM00448">
    <property type="entry name" value="REC"/>
    <property type="match status" value="1"/>
</dbReference>
<name>A0A917TRW1_9ACTN</name>
<dbReference type="CDD" id="cd17535">
    <property type="entry name" value="REC_NarL-like"/>
    <property type="match status" value="1"/>
</dbReference>
<evidence type="ECO:0000259" key="7">
    <source>
        <dbReference type="PROSITE" id="PS50043"/>
    </source>
</evidence>
<dbReference type="InterPro" id="IPR001789">
    <property type="entry name" value="Sig_transdc_resp-reg_receiver"/>
</dbReference>
<comment type="caution">
    <text evidence="9">The sequence shown here is derived from an EMBL/GenBank/DDBJ whole genome shotgun (WGS) entry which is preliminary data.</text>
</comment>
<evidence type="ECO:0000313" key="9">
    <source>
        <dbReference type="EMBL" id="GGM35302.1"/>
    </source>
</evidence>
<dbReference type="InterPro" id="IPR039420">
    <property type="entry name" value="WalR-like"/>
</dbReference>
<dbReference type="PROSITE" id="PS00622">
    <property type="entry name" value="HTH_LUXR_1"/>
    <property type="match status" value="1"/>
</dbReference>
<keyword evidence="1 5" id="KW-0597">Phosphoprotein</keyword>